<reference evidence="1" key="1">
    <citation type="submission" date="2022-11" db="EMBL/GenBank/DDBJ databases">
        <title>beta-Carotene-producing bacterium, Jeongeuplla avenae sp. nov., alleviates the salt stress of Arabidopsis seedlings.</title>
        <authorList>
            <person name="Jiang L."/>
            <person name="Lee J."/>
        </authorList>
    </citation>
    <scope>NUCLEOTIDE SEQUENCE</scope>
    <source>
        <strain evidence="1">DY_R2A_6</strain>
    </source>
</reference>
<gene>
    <name evidence="1" type="ORF">OXU80_04320</name>
</gene>
<keyword evidence="2" id="KW-1185">Reference proteome</keyword>
<protein>
    <submittedName>
        <fullName evidence="1">RDD family protein</fullName>
    </submittedName>
</protein>
<dbReference type="Proteomes" id="UP001163223">
    <property type="component" value="Chromosome"/>
</dbReference>
<name>A0ACD4NRK0_9HYPH</name>
<organism evidence="1 2">
    <name type="scientific">Antarcticirhabdus aurantiaca</name>
    <dbReference type="NCBI Taxonomy" id="2606717"/>
    <lineage>
        <taxon>Bacteria</taxon>
        <taxon>Pseudomonadati</taxon>
        <taxon>Pseudomonadota</taxon>
        <taxon>Alphaproteobacteria</taxon>
        <taxon>Hyphomicrobiales</taxon>
        <taxon>Aurantimonadaceae</taxon>
        <taxon>Antarcticirhabdus</taxon>
    </lineage>
</organism>
<proteinExistence type="predicted"/>
<evidence type="ECO:0000313" key="1">
    <source>
        <dbReference type="EMBL" id="WAJ29469.1"/>
    </source>
</evidence>
<accession>A0ACD4NRK0</accession>
<dbReference type="EMBL" id="CP113520">
    <property type="protein sequence ID" value="WAJ29469.1"/>
    <property type="molecule type" value="Genomic_DNA"/>
</dbReference>
<sequence>MGLRVVDAGTGDMIGADRALVRWLMSIVSEIVLLIGVIWALFDRQNCIGHALRPHLMSRKLAERLGVPGKQEGRLGIGAAAGSGTSDLVDYLAGNPHRTLEQEEIDPTLPV</sequence>
<evidence type="ECO:0000313" key="2">
    <source>
        <dbReference type="Proteomes" id="UP001163223"/>
    </source>
</evidence>